<evidence type="ECO:0000256" key="1">
    <source>
        <dbReference type="SAM" id="MobiDB-lite"/>
    </source>
</evidence>
<evidence type="ECO:0000313" key="3">
    <source>
        <dbReference type="Proteomes" id="UP000249829"/>
    </source>
</evidence>
<reference evidence="2 3" key="1">
    <citation type="submission" date="2018-02" db="EMBL/GenBank/DDBJ databases">
        <title>The genomes of Aspergillus section Nigri reveals drivers in fungal speciation.</title>
        <authorList>
            <consortium name="DOE Joint Genome Institute"/>
            <person name="Vesth T.C."/>
            <person name="Nybo J."/>
            <person name="Theobald S."/>
            <person name="Brandl J."/>
            <person name="Frisvad J.C."/>
            <person name="Nielsen K.F."/>
            <person name="Lyhne E.K."/>
            <person name="Kogle M.E."/>
            <person name="Kuo A."/>
            <person name="Riley R."/>
            <person name="Clum A."/>
            <person name="Nolan M."/>
            <person name="Lipzen A."/>
            <person name="Salamov A."/>
            <person name="Henrissat B."/>
            <person name="Wiebenga A."/>
            <person name="De vries R.P."/>
            <person name="Grigoriev I.V."/>
            <person name="Mortensen U.H."/>
            <person name="Andersen M.R."/>
            <person name="Baker S.E."/>
        </authorList>
    </citation>
    <scope>NUCLEOTIDE SEQUENCE [LARGE SCALE GENOMIC DNA]</scope>
    <source>
        <strain evidence="2 3">CBS 115571</strain>
    </source>
</reference>
<feature type="region of interest" description="Disordered" evidence="1">
    <location>
        <begin position="43"/>
        <end position="72"/>
    </location>
</feature>
<dbReference type="Proteomes" id="UP000249829">
    <property type="component" value="Unassembled WGS sequence"/>
</dbReference>
<name>A0A2V5GWH0_ASPV1</name>
<proteinExistence type="predicted"/>
<dbReference type="EMBL" id="KZ825182">
    <property type="protein sequence ID" value="PYI15658.1"/>
    <property type="molecule type" value="Genomic_DNA"/>
</dbReference>
<sequence length="186" mass="21738">MNQPGLTPNYYFHNRKKPCNIQYTKNKPLPPVYCIYSPESTAPCTGKKRKEKKRKEKKNEAKNPGTRISPALGGREAWQPTGGWPYRAHIIWDKNWRQYLTLHLHFPMQFSYVYKGDYLGGDPYLFPSYRVFFLFLPIFSHSIEASSLNLDNQQSYLPTSPRLEVPKRTGDRPSTYPVQYKNKGTK</sequence>
<feature type="region of interest" description="Disordered" evidence="1">
    <location>
        <begin position="159"/>
        <end position="186"/>
    </location>
</feature>
<keyword evidence="3" id="KW-1185">Reference proteome</keyword>
<organism evidence="2 3">
    <name type="scientific">Aspergillus violaceofuscus (strain CBS 115571)</name>
    <dbReference type="NCBI Taxonomy" id="1450538"/>
    <lineage>
        <taxon>Eukaryota</taxon>
        <taxon>Fungi</taxon>
        <taxon>Dikarya</taxon>
        <taxon>Ascomycota</taxon>
        <taxon>Pezizomycotina</taxon>
        <taxon>Eurotiomycetes</taxon>
        <taxon>Eurotiomycetidae</taxon>
        <taxon>Eurotiales</taxon>
        <taxon>Aspergillaceae</taxon>
        <taxon>Aspergillus</taxon>
    </lineage>
</organism>
<protein>
    <submittedName>
        <fullName evidence="2">Uncharacterized protein</fullName>
    </submittedName>
</protein>
<gene>
    <name evidence="2" type="ORF">BO99DRAFT_246613</name>
</gene>
<dbReference type="AlphaFoldDB" id="A0A2V5GWH0"/>
<accession>A0A2V5GWH0</accession>
<feature type="compositionally biased region" description="Basic residues" evidence="1">
    <location>
        <begin position="46"/>
        <end position="56"/>
    </location>
</feature>
<evidence type="ECO:0000313" key="2">
    <source>
        <dbReference type="EMBL" id="PYI15658.1"/>
    </source>
</evidence>